<proteinExistence type="predicted"/>
<dbReference type="EMBL" id="ANIZ01002620">
    <property type="protein sequence ID" value="ETI39395.1"/>
    <property type="molecule type" value="Genomic_DNA"/>
</dbReference>
<evidence type="ECO:0000313" key="1">
    <source>
        <dbReference type="EMBL" id="ETI39395.1"/>
    </source>
</evidence>
<dbReference type="Proteomes" id="UP000018721">
    <property type="component" value="Unassembled WGS sequence"/>
</dbReference>
<reference evidence="1 2" key="1">
    <citation type="submission" date="2013-11" db="EMBL/GenBank/DDBJ databases">
        <title>The Genome Sequence of Phytophthora parasitica P1569.</title>
        <authorList>
            <consortium name="The Broad Institute Genomics Platform"/>
            <person name="Russ C."/>
            <person name="Tyler B."/>
            <person name="Panabieres F."/>
            <person name="Shan W."/>
            <person name="Tripathy S."/>
            <person name="Grunwald N."/>
            <person name="Machado M."/>
            <person name="Johnson C.S."/>
            <person name="Arredondo F."/>
            <person name="Hong C."/>
            <person name="Coffey M."/>
            <person name="Young S.K."/>
            <person name="Zeng Q."/>
            <person name="Gargeya S."/>
            <person name="Fitzgerald M."/>
            <person name="Abouelleil A."/>
            <person name="Alvarado L."/>
            <person name="Chapman S.B."/>
            <person name="Gainer-Dewar J."/>
            <person name="Goldberg J."/>
            <person name="Griggs A."/>
            <person name="Gujja S."/>
            <person name="Hansen M."/>
            <person name="Howarth C."/>
            <person name="Imamovic A."/>
            <person name="Ireland A."/>
            <person name="Larimer J."/>
            <person name="McCowan C."/>
            <person name="Murphy C."/>
            <person name="Pearson M."/>
            <person name="Poon T.W."/>
            <person name="Priest M."/>
            <person name="Roberts A."/>
            <person name="Saif S."/>
            <person name="Shea T."/>
            <person name="Sykes S."/>
            <person name="Wortman J."/>
            <person name="Nusbaum C."/>
            <person name="Birren B."/>
        </authorList>
    </citation>
    <scope>NUCLEOTIDE SEQUENCE [LARGE SCALE GENOMIC DNA]</scope>
    <source>
        <strain evidence="1 2">P1569</strain>
    </source>
</reference>
<dbReference type="AlphaFoldDB" id="V9EJJ9"/>
<evidence type="ECO:0000313" key="2">
    <source>
        <dbReference type="Proteomes" id="UP000018721"/>
    </source>
</evidence>
<organism evidence="1 2">
    <name type="scientific">Phytophthora nicotianae P1569</name>
    <dbReference type="NCBI Taxonomy" id="1317065"/>
    <lineage>
        <taxon>Eukaryota</taxon>
        <taxon>Sar</taxon>
        <taxon>Stramenopiles</taxon>
        <taxon>Oomycota</taxon>
        <taxon>Peronosporomycetes</taxon>
        <taxon>Peronosporales</taxon>
        <taxon>Peronosporaceae</taxon>
        <taxon>Phytophthora</taxon>
    </lineage>
</organism>
<accession>V9EJJ9</accession>
<protein>
    <submittedName>
        <fullName evidence="1">Uncharacterized protein</fullName>
    </submittedName>
</protein>
<keyword evidence="2" id="KW-1185">Reference proteome</keyword>
<feature type="non-terminal residue" evidence="1">
    <location>
        <position position="1"/>
    </location>
</feature>
<dbReference type="HOGENOM" id="CLU_2519522_0_0_1"/>
<feature type="non-terminal residue" evidence="1">
    <location>
        <position position="85"/>
    </location>
</feature>
<gene>
    <name evidence="1" type="ORF">F443_15015</name>
</gene>
<comment type="caution">
    <text evidence="1">The sequence shown here is derived from an EMBL/GenBank/DDBJ whole genome shotgun (WGS) entry which is preliminary data.</text>
</comment>
<sequence>FGQITPLVNLSSQVQIKEVNRIYCLTWSIYRFSTIKIPLLEAASTTERKLKETHPQGSLRSRSQINTARPNKLEVLACDLDSTSD</sequence>
<name>V9EJJ9_PHYNI</name>